<organism evidence="3 4">
    <name type="scientific">Astyanax mexicanus</name>
    <name type="common">Blind cave fish</name>
    <name type="synonym">Astyanax fasciatus mexicanus</name>
    <dbReference type="NCBI Taxonomy" id="7994"/>
    <lineage>
        <taxon>Eukaryota</taxon>
        <taxon>Metazoa</taxon>
        <taxon>Chordata</taxon>
        <taxon>Craniata</taxon>
        <taxon>Vertebrata</taxon>
        <taxon>Euteleostomi</taxon>
        <taxon>Actinopterygii</taxon>
        <taxon>Neopterygii</taxon>
        <taxon>Teleostei</taxon>
        <taxon>Ostariophysi</taxon>
        <taxon>Characiformes</taxon>
        <taxon>Characoidei</taxon>
        <taxon>Acestrorhamphidae</taxon>
        <taxon>Acestrorhamphinae</taxon>
        <taxon>Astyanax</taxon>
    </lineage>
</organism>
<dbReference type="PROSITE" id="PS50188">
    <property type="entry name" value="B302_SPRY"/>
    <property type="match status" value="1"/>
</dbReference>
<protein>
    <submittedName>
        <fullName evidence="3">Si:dkey-219e21.2</fullName>
    </submittedName>
</protein>
<reference evidence="4" key="2">
    <citation type="journal article" date="2014" name="Nat. Commun.">
        <title>The cavefish genome reveals candidate genes for eye loss.</title>
        <authorList>
            <person name="McGaugh S.E."/>
            <person name="Gross J.B."/>
            <person name="Aken B."/>
            <person name="Blin M."/>
            <person name="Borowsky R."/>
            <person name="Chalopin D."/>
            <person name="Hinaux H."/>
            <person name="Jeffery W.R."/>
            <person name="Keene A."/>
            <person name="Ma L."/>
            <person name="Minx P."/>
            <person name="Murphy D."/>
            <person name="O'Quin K.E."/>
            <person name="Retaux S."/>
            <person name="Rohner N."/>
            <person name="Searle S.M."/>
            <person name="Stahl B.A."/>
            <person name="Tabin C."/>
            <person name="Volff J.N."/>
            <person name="Yoshizawa M."/>
            <person name="Warren W.C."/>
        </authorList>
    </citation>
    <scope>NUCLEOTIDE SEQUENCE [LARGE SCALE GENOMIC DNA]</scope>
    <source>
        <strain evidence="4">female</strain>
    </source>
</reference>
<dbReference type="GeneTree" id="ENSGT00940000163587"/>
<name>A0A3B1KLY2_ASTMX</name>
<dbReference type="SMART" id="SM00449">
    <property type="entry name" value="SPRY"/>
    <property type="match status" value="1"/>
</dbReference>
<reference evidence="4" key="1">
    <citation type="submission" date="2013-03" db="EMBL/GenBank/DDBJ databases">
        <authorList>
            <person name="Jeffery W."/>
            <person name="Warren W."/>
            <person name="Wilson R.K."/>
        </authorList>
    </citation>
    <scope>NUCLEOTIDE SEQUENCE</scope>
    <source>
        <strain evidence="4">female</strain>
    </source>
</reference>
<evidence type="ECO:0000313" key="4">
    <source>
        <dbReference type="Proteomes" id="UP000018467"/>
    </source>
</evidence>
<dbReference type="Gene3D" id="2.60.120.920">
    <property type="match status" value="1"/>
</dbReference>
<keyword evidence="4" id="KW-1185">Reference proteome</keyword>
<dbReference type="InterPro" id="IPR006574">
    <property type="entry name" value="PRY"/>
</dbReference>
<proteinExistence type="predicted"/>
<dbReference type="SMART" id="SM00589">
    <property type="entry name" value="PRY"/>
    <property type="match status" value="1"/>
</dbReference>
<dbReference type="CDD" id="cd13733">
    <property type="entry name" value="SPRY_PRY_C-I_1"/>
    <property type="match status" value="1"/>
</dbReference>
<dbReference type="AlphaFoldDB" id="A0A3B1KLY2"/>
<dbReference type="InterPro" id="IPR003877">
    <property type="entry name" value="SPRY_dom"/>
</dbReference>
<dbReference type="InParanoid" id="A0A3B1KLY2"/>
<feature type="region of interest" description="Disordered" evidence="1">
    <location>
        <begin position="50"/>
        <end position="82"/>
    </location>
</feature>
<dbReference type="Bgee" id="ENSAMXG00000030948">
    <property type="expression patterns" value="Expressed in intestine and 8 other cell types or tissues"/>
</dbReference>
<dbReference type="Pfam" id="PF00622">
    <property type="entry name" value="SPRY"/>
    <property type="match status" value="1"/>
</dbReference>
<dbReference type="FunFam" id="2.60.120.920:FF:000004">
    <property type="entry name" value="Butyrophilin subfamily 1 member A1"/>
    <property type="match status" value="1"/>
</dbReference>
<dbReference type="PRINTS" id="PR01407">
    <property type="entry name" value="BUTYPHLNCDUF"/>
</dbReference>
<dbReference type="InterPro" id="IPR001870">
    <property type="entry name" value="B30.2/SPRY"/>
</dbReference>
<dbReference type="Ensembl" id="ENSAMXT00000053449.1">
    <property type="protein sequence ID" value="ENSAMXP00000055001.1"/>
    <property type="gene ID" value="ENSAMXG00000030948.1"/>
</dbReference>
<evidence type="ECO:0000256" key="1">
    <source>
        <dbReference type="SAM" id="MobiDB-lite"/>
    </source>
</evidence>
<dbReference type="Pfam" id="PF13765">
    <property type="entry name" value="PRY"/>
    <property type="match status" value="1"/>
</dbReference>
<dbReference type="InterPro" id="IPR043136">
    <property type="entry name" value="B30.2/SPRY_sf"/>
</dbReference>
<dbReference type="InterPro" id="IPR013320">
    <property type="entry name" value="ConA-like_dom_sf"/>
</dbReference>
<dbReference type="InterPro" id="IPR003879">
    <property type="entry name" value="Butyrophylin_SPRY"/>
</dbReference>
<reference evidence="3" key="4">
    <citation type="submission" date="2025-09" db="UniProtKB">
        <authorList>
            <consortium name="Ensembl"/>
        </authorList>
    </citation>
    <scope>IDENTIFICATION</scope>
</reference>
<dbReference type="STRING" id="7994.ENSAMXP00000055001"/>
<evidence type="ECO:0000259" key="2">
    <source>
        <dbReference type="PROSITE" id="PS50188"/>
    </source>
</evidence>
<feature type="domain" description="B30.2/SPRY" evidence="2">
    <location>
        <begin position="263"/>
        <end position="455"/>
    </location>
</feature>
<accession>A0A3B1KLY2</accession>
<sequence length="457" mass="52671">MHLICFTDEQTNMHTMKSILKHKTLKKNPLVGVETQSSTIGIVRWTLPEESVQSHNTAPSPSRKTSAVSSTRSQPKQRQQSLKDLRSLQECIQFLNRWKLQVAEVCKKDNSAGEGCSTWVGGAAERWEDPRTERSLEESRKLILQWADELNSVDRLCKDSRWMKQRFEHSEEDEQQKKEDDDGEVLEERLMEWARELQSVSESCGVLGEELGKTLRLLGLRKKRLMTLMPLLEFITWSLLKDDKKDVISQLWLSAKQRSWQAGTPQYIPNSVWSWITSAAVDVNLDPMTNHPWLLLSDDYKKVQEALQESYVPPSSQRFDTWPCVLGWEGYMQGRSYWEVELANNGYWRVGVTTASSKRLGRCPMKPSKGYWTLWRSTRQFYACTDPATPLPLALVPKKMGIYIDYEEGQISFYNAENKSHIFTFTGHFREKLYPLFAPLDGRTLMTISSPANSSAL</sequence>
<feature type="compositionally biased region" description="Polar residues" evidence="1">
    <location>
        <begin position="51"/>
        <end position="80"/>
    </location>
</feature>
<evidence type="ECO:0000313" key="3">
    <source>
        <dbReference type="Ensembl" id="ENSAMXP00000055001.1"/>
    </source>
</evidence>
<dbReference type="Proteomes" id="UP000018467">
    <property type="component" value="Unassembled WGS sequence"/>
</dbReference>
<dbReference type="SUPFAM" id="SSF49899">
    <property type="entry name" value="Concanavalin A-like lectins/glucanases"/>
    <property type="match status" value="1"/>
</dbReference>
<dbReference type="PANTHER" id="PTHR24103">
    <property type="entry name" value="E3 UBIQUITIN-PROTEIN LIGASE TRIM"/>
    <property type="match status" value="1"/>
</dbReference>
<dbReference type="InterPro" id="IPR050143">
    <property type="entry name" value="TRIM/RBCC"/>
</dbReference>
<reference evidence="3" key="3">
    <citation type="submission" date="2025-08" db="UniProtKB">
        <authorList>
            <consortium name="Ensembl"/>
        </authorList>
    </citation>
    <scope>IDENTIFICATION</scope>
</reference>